<organism evidence="1 2">
    <name type="scientific">Mycolicibacterium doricum</name>
    <dbReference type="NCBI Taxonomy" id="126673"/>
    <lineage>
        <taxon>Bacteria</taxon>
        <taxon>Bacillati</taxon>
        <taxon>Actinomycetota</taxon>
        <taxon>Actinomycetes</taxon>
        <taxon>Mycobacteriales</taxon>
        <taxon>Mycobacteriaceae</taxon>
        <taxon>Mycolicibacterium</taxon>
    </lineage>
</organism>
<accession>A0A7I7VRT2</accession>
<sequence length="69" mass="7382">MCATIRQRPPATRSARHEWHAATTLVVAGCADANRVPPPDPPSAAGTIAVQPHTQFDVLFARDIIDHSA</sequence>
<gene>
    <name evidence="1" type="ORF">MDOR_18790</name>
</gene>
<reference evidence="1 2" key="1">
    <citation type="journal article" date="2019" name="Emerg. Microbes Infect.">
        <title>Comprehensive subspecies identification of 175 nontuberculous mycobacteria species based on 7547 genomic profiles.</title>
        <authorList>
            <person name="Matsumoto Y."/>
            <person name="Kinjo T."/>
            <person name="Motooka D."/>
            <person name="Nabeya D."/>
            <person name="Jung N."/>
            <person name="Uechi K."/>
            <person name="Horii T."/>
            <person name="Iida T."/>
            <person name="Fujita J."/>
            <person name="Nakamura S."/>
        </authorList>
    </citation>
    <scope>NUCLEOTIDE SEQUENCE [LARGE SCALE GENOMIC DNA]</scope>
    <source>
        <strain evidence="1 2">JCM 12405</strain>
    </source>
</reference>
<evidence type="ECO:0000313" key="2">
    <source>
        <dbReference type="Proteomes" id="UP000467201"/>
    </source>
</evidence>
<dbReference type="EMBL" id="AP022605">
    <property type="protein sequence ID" value="BBZ07710.1"/>
    <property type="molecule type" value="Genomic_DNA"/>
</dbReference>
<dbReference type="KEGG" id="mdr:MDOR_18790"/>
<dbReference type="Proteomes" id="UP000467201">
    <property type="component" value="Chromosome"/>
</dbReference>
<dbReference type="PROSITE" id="PS51257">
    <property type="entry name" value="PROKAR_LIPOPROTEIN"/>
    <property type="match status" value="1"/>
</dbReference>
<protein>
    <submittedName>
        <fullName evidence="1">Uncharacterized protein</fullName>
    </submittedName>
</protein>
<dbReference type="AlphaFoldDB" id="A0A7I7VRT2"/>
<name>A0A7I7VRT2_9MYCO</name>
<evidence type="ECO:0000313" key="1">
    <source>
        <dbReference type="EMBL" id="BBZ07710.1"/>
    </source>
</evidence>
<proteinExistence type="predicted"/>